<dbReference type="GO" id="GO:0030574">
    <property type="term" value="P:collagen catabolic process"/>
    <property type="evidence" value="ECO:0007669"/>
    <property type="project" value="TreeGrafter"/>
</dbReference>
<feature type="signal peptide" evidence="7">
    <location>
        <begin position="1"/>
        <end position="15"/>
    </location>
</feature>
<dbReference type="Pfam" id="PF00413">
    <property type="entry name" value="Peptidase_M10"/>
    <property type="match status" value="1"/>
</dbReference>
<feature type="active site" evidence="5">
    <location>
        <position position="25"/>
    </location>
</feature>
<dbReference type="PRINTS" id="PR00138">
    <property type="entry name" value="MATRIXIN"/>
</dbReference>
<keyword evidence="10" id="KW-1185">Reference proteome</keyword>
<dbReference type="AlphaFoldDB" id="A0A212DI61"/>
<feature type="domain" description="Peptidase M10 metallopeptidase" evidence="8">
    <location>
        <begin position="14"/>
        <end position="68"/>
    </location>
</feature>
<accession>A0A212DI61</accession>
<name>A0A212DI61_CEREH</name>
<dbReference type="GO" id="GO:0005615">
    <property type="term" value="C:extracellular space"/>
    <property type="evidence" value="ECO:0007669"/>
    <property type="project" value="TreeGrafter"/>
</dbReference>
<dbReference type="EMBL" id="MKHE01000001">
    <property type="protein sequence ID" value="OWK17861.1"/>
    <property type="molecule type" value="Genomic_DNA"/>
</dbReference>
<dbReference type="PANTHER" id="PTHR10201:SF143">
    <property type="entry name" value="MATRILYSIN"/>
    <property type="match status" value="1"/>
</dbReference>
<dbReference type="SUPFAM" id="SSF55486">
    <property type="entry name" value="Metalloproteases ('zincins'), catalytic domain"/>
    <property type="match status" value="1"/>
</dbReference>
<dbReference type="GO" id="GO:0031012">
    <property type="term" value="C:extracellular matrix"/>
    <property type="evidence" value="ECO:0007669"/>
    <property type="project" value="InterPro"/>
</dbReference>
<dbReference type="PANTHER" id="PTHR10201">
    <property type="entry name" value="MATRIX METALLOPROTEINASE"/>
    <property type="match status" value="1"/>
</dbReference>
<protein>
    <submittedName>
        <fullName evidence="9">MMP7</fullName>
    </submittedName>
</protein>
<evidence type="ECO:0000256" key="5">
    <source>
        <dbReference type="PIRSR" id="PIRSR621190-1"/>
    </source>
</evidence>
<dbReference type="GO" id="GO:0030198">
    <property type="term" value="P:extracellular matrix organization"/>
    <property type="evidence" value="ECO:0007669"/>
    <property type="project" value="TreeGrafter"/>
</dbReference>
<dbReference type="GO" id="GO:0008270">
    <property type="term" value="F:zinc ion binding"/>
    <property type="evidence" value="ECO:0007669"/>
    <property type="project" value="InterPro"/>
</dbReference>
<feature type="chain" id="PRO_5012532817" evidence="7">
    <location>
        <begin position="16"/>
        <end position="76"/>
    </location>
</feature>
<sequence length="76" mass="8421">IVIFTVTICLSLVSGVNFLYVATHELGHSLGLSHSSDPNAVMYPTYSKEDSKNFKLSQDDINGIQTLYDLALEEEK</sequence>
<dbReference type="InterPro" id="IPR001818">
    <property type="entry name" value="Pept_M10_metallopeptidase"/>
</dbReference>
<evidence type="ECO:0000259" key="8">
    <source>
        <dbReference type="Pfam" id="PF00413"/>
    </source>
</evidence>
<evidence type="ECO:0000256" key="1">
    <source>
        <dbReference type="ARBA" id="ARBA00022670"/>
    </source>
</evidence>
<comment type="cofactor">
    <cofactor evidence="6">
        <name>Zn(2+)</name>
        <dbReference type="ChEBI" id="CHEBI:29105"/>
    </cofactor>
    <text evidence="6">Binds 2 Zn(2+) ions per subunit.</text>
</comment>
<evidence type="ECO:0000256" key="4">
    <source>
        <dbReference type="ARBA" id="ARBA00022833"/>
    </source>
</evidence>
<evidence type="ECO:0000256" key="7">
    <source>
        <dbReference type="SAM" id="SignalP"/>
    </source>
</evidence>
<evidence type="ECO:0000313" key="9">
    <source>
        <dbReference type="EMBL" id="OWK17861.1"/>
    </source>
</evidence>
<keyword evidence="4 6" id="KW-0862">Zinc</keyword>
<proteinExistence type="predicted"/>
<reference evidence="9 10" key="1">
    <citation type="journal article" date="2018" name="Mol. Genet. Genomics">
        <title>The red deer Cervus elaphus genome CerEla1.0: sequencing, annotating, genes, and chromosomes.</title>
        <authorList>
            <person name="Bana N.A."/>
            <person name="Nyiri A."/>
            <person name="Nagy J."/>
            <person name="Frank K."/>
            <person name="Nagy T."/>
            <person name="Steger V."/>
            <person name="Schiller M."/>
            <person name="Lakatos P."/>
            <person name="Sugar L."/>
            <person name="Horn P."/>
            <person name="Barta E."/>
            <person name="Orosz L."/>
        </authorList>
    </citation>
    <scope>NUCLEOTIDE SEQUENCE [LARGE SCALE GENOMIC DNA]</scope>
    <source>
        <strain evidence="9">Hungarian</strain>
    </source>
</reference>
<evidence type="ECO:0000256" key="2">
    <source>
        <dbReference type="ARBA" id="ARBA00022723"/>
    </source>
</evidence>
<keyword evidence="7" id="KW-0732">Signal</keyword>
<dbReference type="InterPro" id="IPR021190">
    <property type="entry name" value="Pept_M10A"/>
</dbReference>
<keyword evidence="2 6" id="KW-0479">Metal-binding</keyword>
<keyword evidence="3" id="KW-0378">Hydrolase</keyword>
<dbReference type="InterPro" id="IPR024079">
    <property type="entry name" value="MetalloPept_cat_dom_sf"/>
</dbReference>
<feature type="non-terminal residue" evidence="9">
    <location>
        <position position="1"/>
    </location>
</feature>
<comment type="caution">
    <text evidence="9">The sequence shown here is derived from an EMBL/GenBank/DDBJ whole genome shotgun (WGS) entry which is preliminary data.</text>
</comment>
<organism evidence="9 10">
    <name type="scientific">Cervus elaphus hippelaphus</name>
    <name type="common">European red deer</name>
    <dbReference type="NCBI Taxonomy" id="46360"/>
    <lineage>
        <taxon>Eukaryota</taxon>
        <taxon>Metazoa</taxon>
        <taxon>Chordata</taxon>
        <taxon>Craniata</taxon>
        <taxon>Vertebrata</taxon>
        <taxon>Euteleostomi</taxon>
        <taxon>Mammalia</taxon>
        <taxon>Eutheria</taxon>
        <taxon>Laurasiatheria</taxon>
        <taxon>Artiodactyla</taxon>
        <taxon>Ruminantia</taxon>
        <taxon>Pecora</taxon>
        <taxon>Cervidae</taxon>
        <taxon>Cervinae</taxon>
        <taxon>Cervus</taxon>
    </lineage>
</organism>
<dbReference type="SMR" id="A0A212DI61"/>
<dbReference type="Proteomes" id="UP000242450">
    <property type="component" value="Chromosome 1"/>
</dbReference>
<dbReference type="OrthoDB" id="406838at2759"/>
<keyword evidence="1" id="KW-0645">Protease</keyword>
<dbReference type="GO" id="GO:0006508">
    <property type="term" value="P:proteolysis"/>
    <property type="evidence" value="ECO:0007669"/>
    <property type="project" value="UniProtKB-KW"/>
</dbReference>
<evidence type="ECO:0000256" key="3">
    <source>
        <dbReference type="ARBA" id="ARBA00022801"/>
    </source>
</evidence>
<feature type="binding site" evidence="6">
    <location>
        <position position="42"/>
    </location>
    <ligand>
        <name>Zn(2+)</name>
        <dbReference type="ChEBI" id="CHEBI:29105"/>
        <label>2</label>
        <note>catalytic</note>
    </ligand>
</feature>
<feature type="binding site" evidence="6">
    <location>
        <position position="24"/>
    </location>
    <ligand>
        <name>Zn(2+)</name>
        <dbReference type="ChEBI" id="CHEBI:29105"/>
        <label>2</label>
        <note>catalytic</note>
    </ligand>
</feature>
<gene>
    <name evidence="9" type="ORF">Celaphus_00008842</name>
</gene>
<evidence type="ECO:0000256" key="6">
    <source>
        <dbReference type="PIRSR" id="PIRSR621190-2"/>
    </source>
</evidence>
<dbReference type="GO" id="GO:0004222">
    <property type="term" value="F:metalloendopeptidase activity"/>
    <property type="evidence" value="ECO:0007669"/>
    <property type="project" value="InterPro"/>
</dbReference>
<feature type="binding site" evidence="6">
    <location>
        <position position="28"/>
    </location>
    <ligand>
        <name>Zn(2+)</name>
        <dbReference type="ChEBI" id="CHEBI:29105"/>
        <label>2</label>
        <note>catalytic</note>
    </ligand>
</feature>
<feature type="binding site" evidence="6">
    <location>
        <position position="34"/>
    </location>
    <ligand>
        <name>Zn(2+)</name>
        <dbReference type="ChEBI" id="CHEBI:29105"/>
        <label>2</label>
        <note>catalytic</note>
    </ligand>
</feature>
<dbReference type="Gene3D" id="3.40.390.10">
    <property type="entry name" value="Collagenase (Catalytic Domain)"/>
    <property type="match status" value="1"/>
</dbReference>
<evidence type="ECO:0000313" key="10">
    <source>
        <dbReference type="Proteomes" id="UP000242450"/>
    </source>
</evidence>